<dbReference type="WBParaSite" id="RSKR_0001030100.1">
    <property type="protein sequence ID" value="RSKR_0001030100.1"/>
    <property type="gene ID" value="RSKR_0001030100"/>
</dbReference>
<organism evidence="1 2">
    <name type="scientific">Rhabditophanes sp. KR3021</name>
    <dbReference type="NCBI Taxonomy" id="114890"/>
    <lineage>
        <taxon>Eukaryota</taxon>
        <taxon>Metazoa</taxon>
        <taxon>Ecdysozoa</taxon>
        <taxon>Nematoda</taxon>
        <taxon>Chromadorea</taxon>
        <taxon>Rhabditida</taxon>
        <taxon>Tylenchina</taxon>
        <taxon>Panagrolaimomorpha</taxon>
        <taxon>Strongyloidoidea</taxon>
        <taxon>Alloionematidae</taxon>
        <taxon>Rhabditophanes</taxon>
    </lineage>
</organism>
<proteinExistence type="predicted"/>
<dbReference type="Proteomes" id="UP000095286">
    <property type="component" value="Unplaced"/>
</dbReference>
<accession>A0AC35UE50</accession>
<reference evidence="2" key="1">
    <citation type="submission" date="2016-11" db="UniProtKB">
        <authorList>
            <consortium name="WormBaseParasite"/>
        </authorList>
    </citation>
    <scope>IDENTIFICATION</scope>
    <source>
        <strain evidence="2">KR3021</strain>
    </source>
</reference>
<protein>
    <submittedName>
        <fullName evidence="2">PDZ domain-containing protein</fullName>
    </submittedName>
</protein>
<name>A0AC35UE50_9BILA</name>
<evidence type="ECO:0000313" key="1">
    <source>
        <dbReference type="Proteomes" id="UP000095286"/>
    </source>
</evidence>
<evidence type="ECO:0000313" key="2">
    <source>
        <dbReference type="WBParaSite" id="RSKR_0001030100.1"/>
    </source>
</evidence>
<sequence>MNNTISENNFNVFCFINDDEIPLKCCLKSSFNYITLDDFYQNYDVPQNVKYFIKELDESLGKMTYRQLLPHDRIPTSHNNTYELYQKEIGGGSCLGTSVTGSSSGSSTLNVPFRKINTNRQSNQFEMSMDVSAIRPLLPKSVFADSSKTNDRRKNKPMISSSSRYALDASVGQFGESLPFHRSTNSISSSSSDGSYIPVERSRKQRTKKLETYEDTTFNDTTYSSFPASTVFLNAETIKFSVREGQQLGFGIDGDEENGIYVTDLCSDDLLLKGLSEGDLIIEINGYSFDQISLQKADIQLENILMRFNNIEMTFTKSHCGDITSTTVQKFRDESVYPINTSIWAKQADQLRGSQTLGESSYFNNSDIEAPYLTTSSPPSEILKGIICPKYGVKLTSSTWFKLNTPMSFTGVNLVEWLRRNVKGISDKKEAKEFAYNLLRNKFIVHPVSMKKFVKKASYSVVAT</sequence>